<evidence type="ECO:0000313" key="2">
    <source>
        <dbReference type="Proteomes" id="UP000236290"/>
    </source>
</evidence>
<name>A0A2K0UQW2_TRIHA</name>
<proteinExistence type="predicted"/>
<comment type="caution">
    <text evidence="1">The sequence shown here is derived from an EMBL/GenBank/DDBJ whole genome shotgun (WGS) entry which is preliminary data.</text>
</comment>
<dbReference type="EMBL" id="MTYI01000004">
    <property type="protein sequence ID" value="PNP60162.1"/>
    <property type="molecule type" value="Genomic_DNA"/>
</dbReference>
<accession>A0A2K0UQW2</accession>
<dbReference type="Proteomes" id="UP000236290">
    <property type="component" value="Unassembled WGS sequence"/>
</dbReference>
<reference evidence="1 2" key="1">
    <citation type="submission" date="2017-02" db="EMBL/GenBank/DDBJ databases">
        <title>Genomes of Trichoderma spp. with biocontrol activity.</title>
        <authorList>
            <person name="Gardiner D."/>
            <person name="Kazan K."/>
            <person name="Vos C."/>
            <person name="Harvey P."/>
        </authorList>
    </citation>
    <scope>NUCLEOTIDE SEQUENCE [LARGE SCALE GENOMIC DNA]</scope>
    <source>
        <strain evidence="1 2">Tr1</strain>
    </source>
</reference>
<protein>
    <submittedName>
        <fullName evidence="1">Uncharacterized protein</fullName>
    </submittedName>
</protein>
<sequence>MASGGKKGPPPFARAFINSPGYFPIGSNFQAENTTQYFLKFLNASTIE</sequence>
<gene>
    <name evidence="1" type="ORF">THARTR1_00186</name>
</gene>
<dbReference type="AlphaFoldDB" id="A0A2K0UQW2"/>
<evidence type="ECO:0000313" key="1">
    <source>
        <dbReference type="EMBL" id="PNP60162.1"/>
    </source>
</evidence>
<organism evidence="1 2">
    <name type="scientific">Trichoderma harzianum</name>
    <name type="common">Hypocrea lixii</name>
    <dbReference type="NCBI Taxonomy" id="5544"/>
    <lineage>
        <taxon>Eukaryota</taxon>
        <taxon>Fungi</taxon>
        <taxon>Dikarya</taxon>
        <taxon>Ascomycota</taxon>
        <taxon>Pezizomycotina</taxon>
        <taxon>Sordariomycetes</taxon>
        <taxon>Hypocreomycetidae</taxon>
        <taxon>Hypocreales</taxon>
        <taxon>Hypocreaceae</taxon>
        <taxon>Trichoderma</taxon>
    </lineage>
</organism>